<dbReference type="Gene3D" id="3.40.630.30">
    <property type="match status" value="1"/>
</dbReference>
<dbReference type="RefSeq" id="WP_379497869.1">
    <property type="nucleotide sequence ID" value="NZ_JBHSAO010000012.1"/>
</dbReference>
<accession>A0ABV8H3D2</accession>
<proteinExistence type="predicted"/>
<reference evidence="3" key="1">
    <citation type="journal article" date="2019" name="Int. J. Syst. Evol. Microbiol.">
        <title>The Global Catalogue of Microorganisms (GCM) 10K type strain sequencing project: providing services to taxonomists for standard genome sequencing and annotation.</title>
        <authorList>
            <consortium name="The Broad Institute Genomics Platform"/>
            <consortium name="The Broad Institute Genome Sequencing Center for Infectious Disease"/>
            <person name="Wu L."/>
            <person name="Ma J."/>
        </authorList>
    </citation>
    <scope>NUCLEOTIDE SEQUENCE [LARGE SCALE GENOMIC DNA]</scope>
    <source>
        <strain evidence="3">IBRC-M 10703</strain>
    </source>
</reference>
<evidence type="ECO:0000313" key="3">
    <source>
        <dbReference type="Proteomes" id="UP001595772"/>
    </source>
</evidence>
<dbReference type="InterPro" id="IPR016181">
    <property type="entry name" value="Acyl_CoA_acyltransferase"/>
</dbReference>
<dbReference type="InterPro" id="IPR000182">
    <property type="entry name" value="GNAT_dom"/>
</dbReference>
<sequence length="227" mass="25919">MYLTTGKLDNGINFYVRYLTMKDLPEVIKLQSKVVQGLPEPDVLQPLTTEEFSTILKDRNLMIGVFVDERMIAFRAMLAPEKDEEGLGADIGLPEEQFGTIIYSEISNVDPDYRGNGLQTYMGKILVNNIDDNRYRYILATVAPFNIASLKDKFALGMEIAVLKEKFGGKLRYVFKKDLNKEAQTDPTKEIDIKMGDIERQQAILMTGYRGVSMKNIADEWYVCYKK</sequence>
<dbReference type="Proteomes" id="UP001595772">
    <property type="component" value="Unassembled WGS sequence"/>
</dbReference>
<evidence type="ECO:0000259" key="1">
    <source>
        <dbReference type="PROSITE" id="PS51186"/>
    </source>
</evidence>
<evidence type="ECO:0000313" key="2">
    <source>
        <dbReference type="EMBL" id="MFC4025375.1"/>
    </source>
</evidence>
<name>A0ABV8H3D2_9BACI</name>
<comment type="caution">
    <text evidence="2">The sequence shown here is derived from an EMBL/GenBank/DDBJ whole genome shotgun (WGS) entry which is preliminary data.</text>
</comment>
<feature type="domain" description="N-acetyltransferase" evidence="1">
    <location>
        <begin position="14"/>
        <end position="180"/>
    </location>
</feature>
<dbReference type="EMBL" id="JBHSAO010000012">
    <property type="protein sequence ID" value="MFC4025375.1"/>
    <property type="molecule type" value="Genomic_DNA"/>
</dbReference>
<dbReference type="PROSITE" id="PS51186">
    <property type="entry name" value="GNAT"/>
    <property type="match status" value="1"/>
</dbReference>
<keyword evidence="3" id="KW-1185">Reference proteome</keyword>
<gene>
    <name evidence="2" type="ORF">ACFOUV_16430</name>
</gene>
<organism evidence="2 3">
    <name type="scientific">Oceanobacillus longus</name>
    <dbReference type="NCBI Taxonomy" id="930120"/>
    <lineage>
        <taxon>Bacteria</taxon>
        <taxon>Bacillati</taxon>
        <taxon>Bacillota</taxon>
        <taxon>Bacilli</taxon>
        <taxon>Bacillales</taxon>
        <taxon>Bacillaceae</taxon>
        <taxon>Oceanobacillus</taxon>
    </lineage>
</organism>
<protein>
    <recommendedName>
        <fullName evidence="1">N-acetyltransferase domain-containing protein</fullName>
    </recommendedName>
</protein>
<dbReference type="SUPFAM" id="SSF55729">
    <property type="entry name" value="Acyl-CoA N-acyltransferases (Nat)"/>
    <property type="match status" value="1"/>
</dbReference>